<dbReference type="Proteomes" id="UP000465306">
    <property type="component" value="Unassembled WGS sequence"/>
</dbReference>
<protein>
    <submittedName>
        <fullName evidence="2">Uncharacterized protein</fullName>
    </submittedName>
</protein>
<keyword evidence="3" id="KW-1185">Reference proteome</keyword>
<evidence type="ECO:0000313" key="1">
    <source>
        <dbReference type="EMBL" id="GFG63210.1"/>
    </source>
</evidence>
<dbReference type="KEGG" id="mku:I2456_05240"/>
<name>A0AAX1JBL1_9MYCO</name>
<accession>A0AAX1JBL1</accession>
<dbReference type="Proteomes" id="UP000663583">
    <property type="component" value="Chromosome"/>
</dbReference>
<dbReference type="EMBL" id="CP065047">
    <property type="protein sequence ID" value="QPI38919.1"/>
    <property type="molecule type" value="Genomic_DNA"/>
</dbReference>
<dbReference type="EMBL" id="BLKU01000002">
    <property type="protein sequence ID" value="GFG63210.1"/>
    <property type="molecule type" value="Genomic_DNA"/>
</dbReference>
<evidence type="ECO:0000313" key="4">
    <source>
        <dbReference type="Proteomes" id="UP000663583"/>
    </source>
</evidence>
<sequence length="130" mass="14435">MGIVGSSPGEGDAAQPMIDWINAAPPAELAPELMAAFGPDAPRRVPWLAVGDLSDWMFRRYPKQTGFVVQARPVRESIYEAVQLLEHSELVYIRWTSDNECSWSATRFGLTTLANGKAAVRQRIKDRTGF</sequence>
<evidence type="ECO:0000313" key="2">
    <source>
        <dbReference type="EMBL" id="QPI38919.1"/>
    </source>
</evidence>
<proteinExistence type="predicted"/>
<organism evidence="2 4">
    <name type="scientific">Mycobacterium kubicae</name>
    <dbReference type="NCBI Taxonomy" id="120959"/>
    <lineage>
        <taxon>Bacteria</taxon>
        <taxon>Bacillati</taxon>
        <taxon>Actinomycetota</taxon>
        <taxon>Actinomycetes</taxon>
        <taxon>Mycobacteriales</taxon>
        <taxon>Mycobacteriaceae</taxon>
        <taxon>Mycobacterium</taxon>
        <taxon>Mycobacterium simiae complex</taxon>
    </lineage>
</organism>
<evidence type="ECO:0000313" key="3">
    <source>
        <dbReference type="Proteomes" id="UP000465306"/>
    </source>
</evidence>
<dbReference type="AlphaFoldDB" id="A0AAX1JBL1"/>
<dbReference type="RefSeq" id="WP_139823104.1">
    <property type="nucleotide sequence ID" value="NZ_BLKU01000002.1"/>
</dbReference>
<reference evidence="1 3" key="1">
    <citation type="journal article" date="2019" name="Emerg. Microbes Infect.">
        <title>Comprehensive subspecies identification of 175 nontuberculous mycobacteria species based on 7547 genomic profiles.</title>
        <authorList>
            <person name="Matsumoto Y."/>
            <person name="Kinjo T."/>
            <person name="Motooka D."/>
            <person name="Nabeya D."/>
            <person name="Jung N."/>
            <person name="Uechi K."/>
            <person name="Horii T."/>
            <person name="Iida T."/>
            <person name="Fujita J."/>
            <person name="Nakamura S."/>
        </authorList>
    </citation>
    <scope>NUCLEOTIDE SEQUENCE [LARGE SCALE GENOMIC DNA]</scope>
    <source>
        <strain evidence="1 3">JCM 13573</strain>
    </source>
</reference>
<reference evidence="2" key="3">
    <citation type="submission" date="2020-11" db="EMBL/GenBank/DDBJ databases">
        <title>Intraspecies plasmid and genomic variation of Mycobacterium kubicae revealed by the complete genome sequences of two clinical isolates.</title>
        <authorList>
            <person name="Hendrix J.R."/>
            <person name="Epperson L.E."/>
            <person name="Honda J.R."/>
            <person name="Strong M."/>
        </authorList>
    </citation>
    <scope>NUCLEOTIDE SEQUENCE</scope>
    <source>
        <strain evidence="2">JCM 13573</strain>
    </source>
</reference>
<reference evidence="1" key="2">
    <citation type="submission" date="2020-02" db="EMBL/GenBank/DDBJ databases">
        <authorList>
            <person name="Matsumoto Y."/>
            <person name="Kinjo T."/>
            <person name="Motooka D."/>
            <person name="Nabeya D."/>
            <person name="Jung N."/>
            <person name="Uechi K."/>
            <person name="Horii T."/>
            <person name="Iida T."/>
            <person name="Fujita J."/>
            <person name="Nakamura S."/>
        </authorList>
    </citation>
    <scope>NUCLEOTIDE SEQUENCE</scope>
    <source>
        <strain evidence="1">JCM 13573</strain>
    </source>
</reference>
<gene>
    <name evidence="2" type="ORF">I2456_05240</name>
    <name evidence="1" type="ORF">MKUB_07000</name>
</gene>